<evidence type="ECO:0000259" key="7">
    <source>
        <dbReference type="Pfam" id="PF00266"/>
    </source>
</evidence>
<reference evidence="8 9" key="1">
    <citation type="submission" date="2016-10" db="EMBL/GenBank/DDBJ databases">
        <authorList>
            <person name="de Groot N.N."/>
        </authorList>
    </citation>
    <scope>NUCLEOTIDE SEQUENCE [LARGE SCALE GENOMIC DNA]</scope>
    <source>
        <strain evidence="8 9">DSM 12271</strain>
    </source>
</reference>
<dbReference type="PIRSF" id="PIRSF005572">
    <property type="entry name" value="NifS"/>
    <property type="match status" value="1"/>
</dbReference>
<dbReference type="PANTHER" id="PTHR43586">
    <property type="entry name" value="CYSTEINE DESULFURASE"/>
    <property type="match status" value="1"/>
</dbReference>
<gene>
    <name evidence="8" type="ORF">SAMN04488528_10298</name>
</gene>
<dbReference type="GO" id="GO:0031071">
    <property type="term" value="F:cysteine desulfurase activity"/>
    <property type="evidence" value="ECO:0007669"/>
    <property type="project" value="UniProtKB-EC"/>
</dbReference>
<feature type="domain" description="Aminotransferase class V" evidence="7">
    <location>
        <begin position="3"/>
        <end position="371"/>
    </location>
</feature>
<dbReference type="SUPFAM" id="SSF53383">
    <property type="entry name" value="PLP-dependent transferases"/>
    <property type="match status" value="1"/>
</dbReference>
<dbReference type="STRING" id="84698.SAMN04488528_10298"/>
<organism evidence="8 9">
    <name type="scientific">Clostridium frigidicarnis</name>
    <dbReference type="NCBI Taxonomy" id="84698"/>
    <lineage>
        <taxon>Bacteria</taxon>
        <taxon>Bacillati</taxon>
        <taxon>Bacillota</taxon>
        <taxon>Clostridia</taxon>
        <taxon>Eubacteriales</taxon>
        <taxon>Clostridiaceae</taxon>
        <taxon>Clostridium</taxon>
    </lineage>
</organism>
<dbReference type="InterPro" id="IPR015424">
    <property type="entry name" value="PyrdxlP-dep_Trfase"/>
</dbReference>
<sequence length="382" mass="41850">MKIYLDNAATTYPKPDSVRNAMLNYMTDLGASPGRGSYASALESSRIVYDCRESICKLFNFDKPENVIFTANITHSLNMLLKGFIKPGCHIITSSMEHNSVLRPLFELKNSLGIELDIIDCDENGLINVENVKNAVKSNTKLVVMTHCSNVVGTIQPLEEIGSICKENNIDFIVDCAQTAGAMEVDFKKLNCSALAFTGHKGLLGPQGIGGFLITDAFNEKCNSLILGGTGSLSSQLVQPDFLPDKFESGTLNTPGIAGLYAGVRFLLKTDVKSIEEKEMNLAKIFLDGLLNIDKTILYGLKDIKGRTSTISVNFKDMDSSELSFLLDYQYGIMTRTGLHCAPLAHKTIGTYPSGTLRFSIGYFNDEKDINYTLNALNSILK</sequence>
<dbReference type="Pfam" id="PF00266">
    <property type="entry name" value="Aminotran_5"/>
    <property type="match status" value="1"/>
</dbReference>
<dbReference type="InterPro" id="IPR010970">
    <property type="entry name" value="Cys_dSase_SufS"/>
</dbReference>
<dbReference type="GO" id="GO:0030170">
    <property type="term" value="F:pyridoxal phosphate binding"/>
    <property type="evidence" value="ECO:0007669"/>
    <property type="project" value="InterPro"/>
</dbReference>
<dbReference type="Gene3D" id="3.90.1150.10">
    <property type="entry name" value="Aspartate Aminotransferase, domain 1"/>
    <property type="match status" value="1"/>
</dbReference>
<comment type="similarity">
    <text evidence="2">Belongs to the class-V pyridoxal-phosphate-dependent aminotransferase family. Csd subfamily.</text>
</comment>
<dbReference type="Proteomes" id="UP000198619">
    <property type="component" value="Unassembled WGS sequence"/>
</dbReference>
<proteinExistence type="inferred from homology"/>
<dbReference type="CDD" id="cd06453">
    <property type="entry name" value="SufS_like"/>
    <property type="match status" value="1"/>
</dbReference>
<dbReference type="NCBIfam" id="TIGR01977">
    <property type="entry name" value="am_tr_V_EF2568"/>
    <property type="match status" value="1"/>
</dbReference>
<dbReference type="PANTHER" id="PTHR43586:SF4">
    <property type="entry name" value="ISOPENICILLIN N EPIMERASE"/>
    <property type="match status" value="1"/>
</dbReference>
<name>A0A1I1A6T0_9CLOT</name>
<evidence type="ECO:0000256" key="3">
    <source>
        <dbReference type="ARBA" id="ARBA00012239"/>
    </source>
</evidence>
<accession>A0A1I1A6T0</accession>
<dbReference type="EC" id="2.8.1.7" evidence="3"/>
<evidence type="ECO:0000313" key="8">
    <source>
        <dbReference type="EMBL" id="SFB32140.1"/>
    </source>
</evidence>
<dbReference type="GO" id="GO:0006534">
    <property type="term" value="P:cysteine metabolic process"/>
    <property type="evidence" value="ECO:0007669"/>
    <property type="project" value="InterPro"/>
</dbReference>
<keyword evidence="5" id="KW-0663">Pyridoxal phosphate</keyword>
<dbReference type="InterPro" id="IPR015421">
    <property type="entry name" value="PyrdxlP-dep_Trfase_major"/>
</dbReference>
<dbReference type="RefSeq" id="WP_090042447.1">
    <property type="nucleotide sequence ID" value="NZ_FOKI01000029.1"/>
</dbReference>
<keyword evidence="4" id="KW-0808">Transferase</keyword>
<dbReference type="AlphaFoldDB" id="A0A1I1A6T0"/>
<keyword evidence="9" id="KW-1185">Reference proteome</keyword>
<evidence type="ECO:0000256" key="6">
    <source>
        <dbReference type="ARBA" id="ARBA00050776"/>
    </source>
</evidence>
<dbReference type="InterPro" id="IPR015422">
    <property type="entry name" value="PyrdxlP-dep_Trfase_small"/>
</dbReference>
<comment type="cofactor">
    <cofactor evidence="1">
        <name>pyridoxal 5'-phosphate</name>
        <dbReference type="ChEBI" id="CHEBI:597326"/>
    </cofactor>
</comment>
<dbReference type="InterPro" id="IPR000192">
    <property type="entry name" value="Aminotrans_V_dom"/>
</dbReference>
<evidence type="ECO:0000313" key="9">
    <source>
        <dbReference type="Proteomes" id="UP000198619"/>
    </source>
</evidence>
<protein>
    <recommendedName>
        <fullName evidence="3">cysteine desulfurase</fullName>
        <ecNumber evidence="3">2.8.1.7</ecNumber>
    </recommendedName>
</protein>
<dbReference type="Gene3D" id="3.40.640.10">
    <property type="entry name" value="Type I PLP-dependent aspartate aminotransferase-like (Major domain)"/>
    <property type="match status" value="1"/>
</dbReference>
<comment type="catalytic activity">
    <reaction evidence="6">
        <text>(sulfur carrier)-H + L-cysteine = (sulfur carrier)-SH + L-alanine</text>
        <dbReference type="Rhea" id="RHEA:43892"/>
        <dbReference type="Rhea" id="RHEA-COMP:14737"/>
        <dbReference type="Rhea" id="RHEA-COMP:14739"/>
        <dbReference type="ChEBI" id="CHEBI:29917"/>
        <dbReference type="ChEBI" id="CHEBI:35235"/>
        <dbReference type="ChEBI" id="CHEBI:57972"/>
        <dbReference type="ChEBI" id="CHEBI:64428"/>
        <dbReference type="EC" id="2.8.1.7"/>
    </reaction>
</comment>
<evidence type="ECO:0000256" key="4">
    <source>
        <dbReference type="ARBA" id="ARBA00022679"/>
    </source>
</evidence>
<evidence type="ECO:0000256" key="5">
    <source>
        <dbReference type="ARBA" id="ARBA00022898"/>
    </source>
</evidence>
<evidence type="ECO:0000256" key="1">
    <source>
        <dbReference type="ARBA" id="ARBA00001933"/>
    </source>
</evidence>
<dbReference type="InterPro" id="IPR016454">
    <property type="entry name" value="Cysteine_dSase"/>
</dbReference>
<evidence type="ECO:0000256" key="2">
    <source>
        <dbReference type="ARBA" id="ARBA00010447"/>
    </source>
</evidence>
<dbReference type="InterPro" id="IPR010969">
    <property type="entry name" value="Cys_dSase-rel_unknwn_funct"/>
</dbReference>
<dbReference type="EMBL" id="FOKI01000029">
    <property type="protein sequence ID" value="SFB32140.1"/>
    <property type="molecule type" value="Genomic_DNA"/>
</dbReference>
<dbReference type="OrthoDB" id="9804366at2"/>